<dbReference type="PANTHER" id="PTHR40099">
    <property type="entry name" value="ACETOLACTATE SYNTHASE, SMALL SUBUNIT"/>
    <property type="match status" value="1"/>
</dbReference>
<dbReference type="SUPFAM" id="SSF55021">
    <property type="entry name" value="ACT-like"/>
    <property type="match status" value="2"/>
</dbReference>
<evidence type="ECO:0000259" key="1">
    <source>
        <dbReference type="PROSITE" id="PS51671"/>
    </source>
</evidence>
<sequence>MKGKYAIKQISIFLENRKGRLADVAKTLSLADINIRALFLADSSEFGILRLVVNNPEKAKAVLLADNFAATETDVFAVEVEDKPGGFYRIVKVLAENDIDVEYTYAYAGSSSKAILFFKVKDTLFEKAVKLLEESGAKLLEAASVYN</sequence>
<dbReference type="InterPro" id="IPR045739">
    <property type="entry name" value="ACT_dom_pair"/>
</dbReference>
<protein>
    <submittedName>
        <fullName evidence="2">Acetolactate synthase</fullName>
    </submittedName>
</protein>
<dbReference type="STRING" id="1914305.BLW93_08005"/>
<accession>A0A1R1MJP9</accession>
<dbReference type="InterPro" id="IPR002912">
    <property type="entry name" value="ACT_dom"/>
</dbReference>
<reference evidence="2 3" key="1">
    <citation type="submission" date="2016-10" db="EMBL/GenBank/DDBJ databases">
        <title>Genome sequence of a sulfur-reducing bacterium Desulfurobacterium indicum K6013.</title>
        <authorList>
            <person name="Cao J."/>
            <person name="Shao Z."/>
            <person name="Alain K."/>
            <person name="Jebbar M."/>
        </authorList>
    </citation>
    <scope>NUCLEOTIDE SEQUENCE [LARGE SCALE GENOMIC DNA]</scope>
    <source>
        <strain evidence="2 3">K6013</strain>
    </source>
</reference>
<dbReference type="OrthoDB" id="9790662at2"/>
<keyword evidence="3" id="KW-1185">Reference proteome</keyword>
<evidence type="ECO:0000313" key="3">
    <source>
        <dbReference type="Proteomes" id="UP000187408"/>
    </source>
</evidence>
<dbReference type="AlphaFoldDB" id="A0A1R1MJP9"/>
<proteinExistence type="predicted"/>
<dbReference type="PROSITE" id="PS51671">
    <property type="entry name" value="ACT"/>
    <property type="match status" value="1"/>
</dbReference>
<dbReference type="Pfam" id="PF19571">
    <property type="entry name" value="ACT_8"/>
    <property type="match status" value="1"/>
</dbReference>
<dbReference type="Proteomes" id="UP000187408">
    <property type="component" value="Unassembled WGS sequence"/>
</dbReference>
<gene>
    <name evidence="2" type="ORF">BLW93_08005</name>
</gene>
<name>A0A1R1MJP9_9BACT</name>
<feature type="domain" description="ACT" evidence="1">
    <location>
        <begin position="75"/>
        <end position="147"/>
    </location>
</feature>
<comment type="caution">
    <text evidence="2">The sequence shown here is derived from an EMBL/GenBank/DDBJ whole genome shotgun (WGS) entry which is preliminary data.</text>
</comment>
<evidence type="ECO:0000313" key="2">
    <source>
        <dbReference type="EMBL" id="OMH39924.1"/>
    </source>
</evidence>
<dbReference type="InterPro" id="IPR045865">
    <property type="entry name" value="ACT-like_dom_sf"/>
</dbReference>
<dbReference type="RefSeq" id="WP_076713572.1">
    <property type="nucleotide sequence ID" value="NZ_MOEN01000038.1"/>
</dbReference>
<dbReference type="CDD" id="cd04882">
    <property type="entry name" value="ACT_Bt0572_2"/>
    <property type="match status" value="1"/>
</dbReference>
<organism evidence="2 3">
    <name type="scientific">Desulfurobacterium indicum</name>
    <dbReference type="NCBI Taxonomy" id="1914305"/>
    <lineage>
        <taxon>Bacteria</taxon>
        <taxon>Pseudomonadati</taxon>
        <taxon>Aquificota</taxon>
        <taxon>Aquificia</taxon>
        <taxon>Desulfurobacteriales</taxon>
        <taxon>Desulfurobacteriaceae</taxon>
        <taxon>Desulfurobacterium</taxon>
    </lineage>
</organism>
<dbReference type="EMBL" id="MOEN01000038">
    <property type="protein sequence ID" value="OMH39924.1"/>
    <property type="molecule type" value="Genomic_DNA"/>
</dbReference>
<dbReference type="Gene3D" id="3.30.2130.10">
    <property type="entry name" value="VC0802-like"/>
    <property type="match status" value="1"/>
</dbReference>
<dbReference type="CDD" id="cd04908">
    <property type="entry name" value="ACT_Bt0572_1"/>
    <property type="match status" value="1"/>
</dbReference>
<dbReference type="PANTHER" id="PTHR40099:SF1">
    <property type="entry name" value="ACETOLACTATE SYNTHASE, SMALL SUBUNIT"/>
    <property type="match status" value="1"/>
</dbReference>